<protein>
    <submittedName>
        <fullName evidence="2">Uncharacterized protein</fullName>
    </submittedName>
</protein>
<reference evidence="3" key="1">
    <citation type="journal article" date="2019" name="Int. J. Syst. Evol. Microbiol.">
        <title>The Global Catalogue of Microorganisms (GCM) 10K type strain sequencing project: providing services to taxonomists for standard genome sequencing and annotation.</title>
        <authorList>
            <consortium name="The Broad Institute Genomics Platform"/>
            <consortium name="The Broad Institute Genome Sequencing Center for Infectious Disease"/>
            <person name="Wu L."/>
            <person name="Ma J."/>
        </authorList>
    </citation>
    <scope>NUCLEOTIDE SEQUENCE [LARGE SCALE GENOMIC DNA]</scope>
    <source>
        <strain evidence="3">CCUG 43114</strain>
    </source>
</reference>
<evidence type="ECO:0000256" key="1">
    <source>
        <dbReference type="SAM" id="SignalP"/>
    </source>
</evidence>
<organism evidence="2 3">
    <name type="scientific">Aquipuribacter nitratireducens</name>
    <dbReference type="NCBI Taxonomy" id="650104"/>
    <lineage>
        <taxon>Bacteria</taxon>
        <taxon>Bacillati</taxon>
        <taxon>Actinomycetota</taxon>
        <taxon>Actinomycetes</taxon>
        <taxon>Micrococcales</taxon>
        <taxon>Intrasporangiaceae</taxon>
        <taxon>Aquipuribacter</taxon>
    </lineage>
</organism>
<feature type="signal peptide" evidence="1">
    <location>
        <begin position="1"/>
        <end position="28"/>
    </location>
</feature>
<comment type="caution">
    <text evidence="2">The sequence shown here is derived from an EMBL/GenBank/DDBJ whole genome shotgun (WGS) entry which is preliminary data.</text>
</comment>
<accession>A0ABW0GLM2</accession>
<proteinExistence type="predicted"/>
<dbReference type="EMBL" id="JBHSLD010000007">
    <property type="protein sequence ID" value="MFC5380765.1"/>
    <property type="molecule type" value="Genomic_DNA"/>
</dbReference>
<sequence>MRVLTTTALAGGVAAAAVLGLGAAPASADHVHFRVLGNGDCVLLAPDGGEKHVQLPNADGFADNRKHPLHVKVHLGTPGSVGEIYVAYPASGVLNPEAVELCGGEFVNG</sequence>
<dbReference type="RefSeq" id="WP_340267681.1">
    <property type="nucleotide sequence ID" value="NZ_JBBEOG010000002.1"/>
</dbReference>
<evidence type="ECO:0000313" key="2">
    <source>
        <dbReference type="EMBL" id="MFC5380765.1"/>
    </source>
</evidence>
<keyword evidence="3" id="KW-1185">Reference proteome</keyword>
<evidence type="ECO:0000313" key="3">
    <source>
        <dbReference type="Proteomes" id="UP001596122"/>
    </source>
</evidence>
<name>A0ABW0GLM2_9MICO</name>
<gene>
    <name evidence="2" type="ORF">ACFPJ6_08180</name>
</gene>
<feature type="chain" id="PRO_5045653296" evidence="1">
    <location>
        <begin position="29"/>
        <end position="109"/>
    </location>
</feature>
<dbReference type="Proteomes" id="UP001596122">
    <property type="component" value="Unassembled WGS sequence"/>
</dbReference>
<keyword evidence="1" id="KW-0732">Signal</keyword>